<comment type="caution">
    <text evidence="2">The sequence shown here is derived from an EMBL/GenBank/DDBJ whole genome shotgun (WGS) entry which is preliminary data.</text>
</comment>
<dbReference type="InterPro" id="IPR019039">
    <property type="entry name" value="T4-Rnl1-like_N"/>
</dbReference>
<proteinExistence type="predicted"/>
<dbReference type="Pfam" id="PF09511">
    <property type="entry name" value="RNA_lig_T4_1"/>
    <property type="match status" value="1"/>
</dbReference>
<dbReference type="Proteomes" id="UP001241110">
    <property type="component" value="Unassembled WGS sequence"/>
</dbReference>
<sequence>MELQVQTFLRSKSLNDLTTQYGIRANRHKQYPHLVQLKYDQLESSMREPVVQECRGIILDESNNWEIVSFPFKKFFNYDEFYASTIDWTQARVYEKIDGSIMTLYFYNGAWHIASASLPDASGQIRDQTFTMSELFWNTWKSKGYELPTDTDWCYVFELTSPYTQIVVPYTENNLTLIGARNTKTLQEEFPEIIAAKYKWDAVPSFPLTKLEEVLEAGKQLNPMKQEGFVVCDANFNRVKIKSLQYVSIGFLRGIEDKTTHRYLLEIIKTNEGSEFLSYMKEYTELYQKLKLKYDALISELETHWSQIKDIEDRKTFGISASSTKIPGVFFQLRDQKVHSVKTYLYEMKTQALLDVLNKM</sequence>
<accession>A0AAE3QXI0</accession>
<feature type="domain" description="T4 RNA ligase 1-like N-terminal" evidence="1">
    <location>
        <begin position="53"/>
        <end position="244"/>
    </location>
</feature>
<dbReference type="AlphaFoldDB" id="A0AAE3QXI0"/>
<protein>
    <submittedName>
        <fullName evidence="2">RNA ligase</fullName>
    </submittedName>
</protein>
<name>A0AAE3QXI0_9BACT</name>
<evidence type="ECO:0000259" key="1">
    <source>
        <dbReference type="Pfam" id="PF09511"/>
    </source>
</evidence>
<reference evidence="2" key="1">
    <citation type="submission" date="2023-05" db="EMBL/GenBank/DDBJ databases">
        <authorList>
            <person name="Zhang X."/>
        </authorList>
    </citation>
    <scope>NUCLEOTIDE SEQUENCE</scope>
    <source>
        <strain evidence="2">YF14B1</strain>
    </source>
</reference>
<gene>
    <name evidence="2" type="ORF">QNI16_32450</name>
</gene>
<organism evidence="2 3">
    <name type="scientific">Xanthocytophaga flava</name>
    <dbReference type="NCBI Taxonomy" id="3048013"/>
    <lineage>
        <taxon>Bacteria</taxon>
        <taxon>Pseudomonadati</taxon>
        <taxon>Bacteroidota</taxon>
        <taxon>Cytophagia</taxon>
        <taxon>Cytophagales</taxon>
        <taxon>Rhodocytophagaceae</taxon>
        <taxon>Xanthocytophaga</taxon>
    </lineage>
</organism>
<evidence type="ECO:0000313" key="2">
    <source>
        <dbReference type="EMBL" id="MDJ1485248.1"/>
    </source>
</evidence>
<dbReference type="GO" id="GO:0016874">
    <property type="term" value="F:ligase activity"/>
    <property type="evidence" value="ECO:0007669"/>
    <property type="project" value="UniProtKB-KW"/>
</dbReference>
<dbReference type="RefSeq" id="WP_313987542.1">
    <property type="nucleotide sequence ID" value="NZ_JASJOS010000019.1"/>
</dbReference>
<evidence type="ECO:0000313" key="3">
    <source>
        <dbReference type="Proteomes" id="UP001241110"/>
    </source>
</evidence>
<dbReference type="EMBL" id="JASJOS010000019">
    <property type="protein sequence ID" value="MDJ1485248.1"/>
    <property type="molecule type" value="Genomic_DNA"/>
</dbReference>
<keyword evidence="2" id="KW-0436">Ligase</keyword>